<dbReference type="PANTHER" id="PTHR30627:SF2">
    <property type="entry name" value="PEPTIDOGLYCAN D,D-TRANSPEPTIDASE MRDA"/>
    <property type="match status" value="1"/>
</dbReference>
<evidence type="ECO:0000256" key="2">
    <source>
        <dbReference type="ARBA" id="ARBA00004236"/>
    </source>
</evidence>
<organism evidence="17 18">
    <name type="scientific">Candidatus Uhrbacteria bacterium RIFCSPLOWO2_01_FULL_47_24</name>
    <dbReference type="NCBI Taxonomy" id="1802401"/>
    <lineage>
        <taxon>Bacteria</taxon>
        <taxon>Candidatus Uhriibacteriota</taxon>
    </lineage>
</organism>
<comment type="caution">
    <text evidence="17">The sequence shown here is derived from an EMBL/GenBank/DDBJ whole genome shotgun (WGS) entry which is preliminary data.</text>
</comment>
<keyword evidence="3" id="KW-1003">Cell membrane</keyword>
<dbReference type="NCBIfam" id="TIGR03423">
    <property type="entry name" value="pbp2_mrdA"/>
    <property type="match status" value="1"/>
</dbReference>
<dbReference type="Proteomes" id="UP000176897">
    <property type="component" value="Unassembled WGS sequence"/>
</dbReference>
<dbReference type="GO" id="GO:0071555">
    <property type="term" value="P:cell wall organization"/>
    <property type="evidence" value="ECO:0007669"/>
    <property type="project" value="UniProtKB-KW"/>
</dbReference>
<dbReference type="SUPFAM" id="SSF56601">
    <property type="entry name" value="beta-lactamase/transpeptidase-like"/>
    <property type="match status" value="1"/>
</dbReference>
<dbReference type="GO" id="GO:0071972">
    <property type="term" value="F:peptidoglycan L,D-transpeptidase activity"/>
    <property type="evidence" value="ECO:0007669"/>
    <property type="project" value="TreeGrafter"/>
</dbReference>
<protein>
    <submittedName>
        <fullName evidence="17">Penicillin-binding protein 2</fullName>
    </submittedName>
</protein>
<dbReference type="GO" id="GO:0009252">
    <property type="term" value="P:peptidoglycan biosynthetic process"/>
    <property type="evidence" value="ECO:0007669"/>
    <property type="project" value="UniProtKB-KW"/>
</dbReference>
<dbReference type="AlphaFoldDB" id="A0A1F7USR0"/>
<keyword evidence="5" id="KW-0645">Protease</keyword>
<evidence type="ECO:0000256" key="3">
    <source>
        <dbReference type="ARBA" id="ARBA00022475"/>
    </source>
</evidence>
<evidence type="ECO:0000256" key="13">
    <source>
        <dbReference type="SAM" id="MobiDB-lite"/>
    </source>
</evidence>
<dbReference type="Gene3D" id="3.30.1390.30">
    <property type="entry name" value="Penicillin-binding protein 2a, domain 3"/>
    <property type="match status" value="1"/>
</dbReference>
<dbReference type="PANTHER" id="PTHR30627">
    <property type="entry name" value="PEPTIDOGLYCAN D,D-TRANSPEPTIDASE"/>
    <property type="match status" value="1"/>
</dbReference>
<dbReference type="GO" id="GO:0009002">
    <property type="term" value="F:serine-type D-Ala-D-Ala carboxypeptidase activity"/>
    <property type="evidence" value="ECO:0007669"/>
    <property type="project" value="InterPro"/>
</dbReference>
<evidence type="ECO:0000256" key="8">
    <source>
        <dbReference type="ARBA" id="ARBA00022960"/>
    </source>
</evidence>
<evidence type="ECO:0000259" key="15">
    <source>
        <dbReference type="Pfam" id="PF00905"/>
    </source>
</evidence>
<feature type="transmembrane region" description="Helical" evidence="14">
    <location>
        <begin position="52"/>
        <end position="69"/>
    </location>
</feature>
<dbReference type="InterPro" id="IPR036138">
    <property type="entry name" value="PBP_dimer_sf"/>
</dbReference>
<comment type="subcellular location">
    <subcellularLocation>
        <location evidence="2">Cell membrane</location>
    </subcellularLocation>
    <subcellularLocation>
        <location evidence="1">Membrane</location>
        <topology evidence="1">Single-pass membrane protein</topology>
    </subcellularLocation>
</comment>
<dbReference type="InterPro" id="IPR001460">
    <property type="entry name" value="PCN-bd_Tpept"/>
</dbReference>
<dbReference type="Gene3D" id="3.40.710.10">
    <property type="entry name" value="DD-peptidase/beta-lactamase superfamily"/>
    <property type="match status" value="1"/>
</dbReference>
<dbReference type="STRING" id="1802401.A3B21_03670"/>
<proteinExistence type="predicted"/>
<keyword evidence="10 14" id="KW-1133">Transmembrane helix</keyword>
<evidence type="ECO:0000256" key="9">
    <source>
        <dbReference type="ARBA" id="ARBA00022984"/>
    </source>
</evidence>
<evidence type="ECO:0000313" key="17">
    <source>
        <dbReference type="EMBL" id="OGL81289.1"/>
    </source>
</evidence>
<keyword evidence="8" id="KW-0133">Cell shape</keyword>
<keyword evidence="6 14" id="KW-0812">Transmembrane</keyword>
<feature type="region of interest" description="Disordered" evidence="13">
    <location>
        <begin position="526"/>
        <end position="546"/>
    </location>
</feature>
<feature type="domain" description="Penicillin-binding protein dimerisation" evidence="16">
    <location>
        <begin position="93"/>
        <end position="264"/>
    </location>
</feature>
<dbReference type="InterPro" id="IPR017790">
    <property type="entry name" value="Penicillin-binding_protein_2"/>
</dbReference>
<dbReference type="GO" id="GO:0006508">
    <property type="term" value="P:proteolysis"/>
    <property type="evidence" value="ECO:0007669"/>
    <property type="project" value="UniProtKB-KW"/>
</dbReference>
<keyword evidence="9" id="KW-0573">Peptidoglycan synthesis</keyword>
<dbReference type="SUPFAM" id="SSF56519">
    <property type="entry name" value="Penicillin binding protein dimerisation domain"/>
    <property type="match status" value="1"/>
</dbReference>
<evidence type="ECO:0000256" key="14">
    <source>
        <dbReference type="SAM" id="Phobius"/>
    </source>
</evidence>
<gene>
    <name evidence="17" type="ORF">A3B21_03670</name>
</gene>
<evidence type="ECO:0000313" key="18">
    <source>
        <dbReference type="Proteomes" id="UP000176897"/>
    </source>
</evidence>
<dbReference type="InterPro" id="IPR050515">
    <property type="entry name" value="Beta-lactam/transpept"/>
</dbReference>
<sequence length="649" mass="70766">MKDPFILQDGDISGGALSDGLSRRWVENTAPIASTGEIEYLKPSLKRIRMRFGFIIFSTLLFLLLGRSAQLQVIETKEYRAAAEKNRLRLVRIAAPRGGIQDRNGIALTSNIPRFALVLNPLDLPKESFKREEVLRRISELLDIPLDELRANAAILRLPIAPITLKSNLALEQVYPLLITLQDISGVSIETASVRQYTGGDSFSHILGYLGKIDESQKNNYMARGYSLNAQIGKSGIEAAFEDVLSGVDGRKYVEVDAKGQIQKVVALKDASPGTTVKLTIDAELQQKATDILAAALKGLHKTRGAVVIMNPASGDILALVSLPAFDNNIFNGDAKMKEKLQEVFNNPDHPLFPRAISGTYPSGSTIKLAIAASALQEGVITRATSFISTGGLRIGQWFFPDWKTGGHGITNVTRAIAESINTFFYIIGGGYNDFSGLGITRLTQYLREFGFGAPTGIEVGGEAPGLVPTPDWKTENRNEQWYIGDTYHLAIGQGDFLVTPLQIARMTAYFASSGKWTVPHLSMNHESPHHPAKAGGTGQAGIRNQENINPGIDLQNIETVRQGMREAVFYGSARALQTLPITSAGKTGTAQWSDNKSPHAWFTGFAPYENPQITITVLVEEGGEGSAVALPVAKEIMRWWFTRDLTAK</sequence>
<evidence type="ECO:0000256" key="10">
    <source>
        <dbReference type="ARBA" id="ARBA00022989"/>
    </source>
</evidence>
<evidence type="ECO:0000256" key="12">
    <source>
        <dbReference type="ARBA" id="ARBA00023316"/>
    </source>
</evidence>
<feature type="domain" description="Penicillin-binding protein transpeptidase" evidence="15">
    <location>
        <begin position="305"/>
        <end position="638"/>
    </location>
</feature>
<dbReference type="Gene3D" id="3.90.1310.10">
    <property type="entry name" value="Penicillin-binding protein 2a (Domain 2)"/>
    <property type="match status" value="1"/>
</dbReference>
<reference evidence="17 18" key="1">
    <citation type="journal article" date="2016" name="Nat. Commun.">
        <title>Thousands of microbial genomes shed light on interconnected biogeochemical processes in an aquifer system.</title>
        <authorList>
            <person name="Anantharaman K."/>
            <person name="Brown C.T."/>
            <person name="Hug L.A."/>
            <person name="Sharon I."/>
            <person name="Castelle C.J."/>
            <person name="Probst A.J."/>
            <person name="Thomas B.C."/>
            <person name="Singh A."/>
            <person name="Wilkins M.J."/>
            <person name="Karaoz U."/>
            <person name="Brodie E.L."/>
            <person name="Williams K.H."/>
            <person name="Hubbard S.S."/>
            <person name="Banfield J.F."/>
        </authorList>
    </citation>
    <scope>NUCLEOTIDE SEQUENCE [LARGE SCALE GENOMIC DNA]</scope>
</reference>
<dbReference type="GO" id="GO:0008360">
    <property type="term" value="P:regulation of cell shape"/>
    <property type="evidence" value="ECO:0007669"/>
    <property type="project" value="UniProtKB-KW"/>
</dbReference>
<keyword evidence="11 14" id="KW-0472">Membrane</keyword>
<keyword evidence="4" id="KW-0997">Cell inner membrane</keyword>
<dbReference type="EMBL" id="MGEJ01000008">
    <property type="protein sequence ID" value="OGL81289.1"/>
    <property type="molecule type" value="Genomic_DNA"/>
</dbReference>
<accession>A0A1F7USR0</accession>
<dbReference type="GO" id="GO:0008658">
    <property type="term" value="F:penicillin binding"/>
    <property type="evidence" value="ECO:0007669"/>
    <property type="project" value="InterPro"/>
</dbReference>
<dbReference type="GO" id="GO:0005886">
    <property type="term" value="C:plasma membrane"/>
    <property type="evidence" value="ECO:0007669"/>
    <property type="project" value="UniProtKB-SubCell"/>
</dbReference>
<evidence type="ECO:0000256" key="7">
    <source>
        <dbReference type="ARBA" id="ARBA00022801"/>
    </source>
</evidence>
<evidence type="ECO:0000259" key="16">
    <source>
        <dbReference type="Pfam" id="PF03717"/>
    </source>
</evidence>
<dbReference type="Pfam" id="PF00905">
    <property type="entry name" value="Transpeptidase"/>
    <property type="match status" value="1"/>
</dbReference>
<name>A0A1F7USR0_9BACT</name>
<dbReference type="Pfam" id="PF03717">
    <property type="entry name" value="PBP_dimer"/>
    <property type="match status" value="1"/>
</dbReference>
<keyword evidence="12" id="KW-0961">Cell wall biogenesis/degradation</keyword>
<keyword evidence="7" id="KW-0378">Hydrolase</keyword>
<dbReference type="InterPro" id="IPR012338">
    <property type="entry name" value="Beta-lactam/transpept-like"/>
</dbReference>
<evidence type="ECO:0000256" key="11">
    <source>
        <dbReference type="ARBA" id="ARBA00023136"/>
    </source>
</evidence>
<evidence type="ECO:0000256" key="6">
    <source>
        <dbReference type="ARBA" id="ARBA00022692"/>
    </source>
</evidence>
<dbReference type="InterPro" id="IPR005311">
    <property type="entry name" value="PBP_dimer"/>
</dbReference>
<evidence type="ECO:0000256" key="1">
    <source>
        <dbReference type="ARBA" id="ARBA00004167"/>
    </source>
</evidence>
<evidence type="ECO:0000256" key="4">
    <source>
        <dbReference type="ARBA" id="ARBA00022519"/>
    </source>
</evidence>
<evidence type="ECO:0000256" key="5">
    <source>
        <dbReference type="ARBA" id="ARBA00022670"/>
    </source>
</evidence>